<dbReference type="OrthoDB" id="10342750at2759"/>
<gene>
    <name evidence="1" type="ORF">LSTR_LSTR017322</name>
</gene>
<organism evidence="1 2">
    <name type="scientific">Laodelphax striatellus</name>
    <name type="common">Small brown planthopper</name>
    <name type="synonym">Delphax striatella</name>
    <dbReference type="NCBI Taxonomy" id="195883"/>
    <lineage>
        <taxon>Eukaryota</taxon>
        <taxon>Metazoa</taxon>
        <taxon>Ecdysozoa</taxon>
        <taxon>Arthropoda</taxon>
        <taxon>Hexapoda</taxon>
        <taxon>Insecta</taxon>
        <taxon>Pterygota</taxon>
        <taxon>Neoptera</taxon>
        <taxon>Paraneoptera</taxon>
        <taxon>Hemiptera</taxon>
        <taxon>Auchenorrhyncha</taxon>
        <taxon>Fulgoroidea</taxon>
        <taxon>Delphacidae</taxon>
        <taxon>Criomorphinae</taxon>
        <taxon>Laodelphax</taxon>
    </lineage>
</organism>
<comment type="caution">
    <text evidence="1">The sequence shown here is derived from an EMBL/GenBank/DDBJ whole genome shotgun (WGS) entry which is preliminary data.</text>
</comment>
<sequence>MEETKNTDTTCLITSHGAILECPTQIRYRTLNPHTYAPIPCWQPQPLFWYKVHCENEKYYGSLQTNINEYSFSKLPQPEKFLTIFDELQIERPERYLPGEIHKGTVPKEAVMVADMNCPNVWKPKTDIFHTEFDPNTLELRPLLENHILEQDERSKAMLITKTKII</sequence>
<keyword evidence="2" id="KW-1185">Reference proteome</keyword>
<protein>
    <submittedName>
        <fullName evidence="1">Uncharacterized protein</fullName>
    </submittedName>
</protein>
<proteinExistence type="predicted"/>
<evidence type="ECO:0000313" key="2">
    <source>
        <dbReference type="Proteomes" id="UP000291343"/>
    </source>
</evidence>
<dbReference type="InParanoid" id="A0A482WV57"/>
<reference evidence="1 2" key="1">
    <citation type="journal article" date="2017" name="Gigascience">
        <title>Genome sequence of the small brown planthopper, Laodelphax striatellus.</title>
        <authorList>
            <person name="Zhu J."/>
            <person name="Jiang F."/>
            <person name="Wang X."/>
            <person name="Yang P."/>
            <person name="Bao Y."/>
            <person name="Zhao W."/>
            <person name="Wang W."/>
            <person name="Lu H."/>
            <person name="Wang Q."/>
            <person name="Cui N."/>
            <person name="Li J."/>
            <person name="Chen X."/>
            <person name="Luo L."/>
            <person name="Yu J."/>
            <person name="Kang L."/>
            <person name="Cui F."/>
        </authorList>
    </citation>
    <scope>NUCLEOTIDE SEQUENCE [LARGE SCALE GENOMIC DNA]</scope>
    <source>
        <strain evidence="1">Lst14</strain>
    </source>
</reference>
<accession>A0A482WV57</accession>
<evidence type="ECO:0000313" key="1">
    <source>
        <dbReference type="EMBL" id="RZF37487.1"/>
    </source>
</evidence>
<dbReference type="AlphaFoldDB" id="A0A482WV57"/>
<dbReference type="EMBL" id="QKKF02024276">
    <property type="protein sequence ID" value="RZF37487.1"/>
    <property type="molecule type" value="Genomic_DNA"/>
</dbReference>
<dbReference type="Proteomes" id="UP000291343">
    <property type="component" value="Unassembled WGS sequence"/>
</dbReference>
<name>A0A482WV57_LAOST</name>